<accession>A0A1T5G231</accession>
<evidence type="ECO:0000313" key="2">
    <source>
        <dbReference type="Proteomes" id="UP000191112"/>
    </source>
</evidence>
<protein>
    <submittedName>
        <fullName evidence="1">Uncharacterized protein</fullName>
    </submittedName>
</protein>
<dbReference type="EMBL" id="FUYZ01000009">
    <property type="protein sequence ID" value="SKC02535.1"/>
    <property type="molecule type" value="Genomic_DNA"/>
</dbReference>
<sequence>MKTKPNLLRANPPICKSEINFGTTGTNCEKATVDITQNTMDVNIHDNTTLLLSSFFSSKNSLMEASR</sequence>
<proteinExistence type="predicted"/>
<dbReference type="STRING" id="619805.SAMN05660477_02510"/>
<gene>
    <name evidence="1" type="ORF">SAMN05660477_02510</name>
</gene>
<organism evidence="1 2">
    <name type="scientific">Soonwooa buanensis</name>
    <dbReference type="NCBI Taxonomy" id="619805"/>
    <lineage>
        <taxon>Bacteria</taxon>
        <taxon>Pseudomonadati</taxon>
        <taxon>Bacteroidota</taxon>
        <taxon>Flavobacteriia</taxon>
        <taxon>Flavobacteriales</taxon>
        <taxon>Weeksellaceae</taxon>
        <taxon>Chryseobacterium group</taxon>
        <taxon>Soonwooa</taxon>
    </lineage>
</organism>
<reference evidence="1 2" key="1">
    <citation type="submission" date="2017-02" db="EMBL/GenBank/DDBJ databases">
        <authorList>
            <person name="Peterson S.W."/>
        </authorList>
    </citation>
    <scope>NUCLEOTIDE SEQUENCE [LARGE SCALE GENOMIC DNA]</scope>
    <source>
        <strain evidence="1 2">DSM 22323</strain>
    </source>
</reference>
<name>A0A1T5G231_9FLAO</name>
<dbReference type="Proteomes" id="UP000191112">
    <property type="component" value="Unassembled WGS sequence"/>
</dbReference>
<dbReference type="AlphaFoldDB" id="A0A1T5G231"/>
<keyword evidence="2" id="KW-1185">Reference proteome</keyword>
<evidence type="ECO:0000313" key="1">
    <source>
        <dbReference type="EMBL" id="SKC02535.1"/>
    </source>
</evidence>